<dbReference type="InterPro" id="IPR013096">
    <property type="entry name" value="Cupin_2"/>
</dbReference>
<dbReference type="KEGG" id="smam:Mal15_18270"/>
<reference evidence="2 3" key="1">
    <citation type="submission" date="2019-02" db="EMBL/GenBank/DDBJ databases">
        <title>Planctomycetal bacteria perform biofilm scaping via a novel small molecule.</title>
        <authorList>
            <person name="Jeske O."/>
            <person name="Boedeker C."/>
            <person name="Wiegand S."/>
            <person name="Breitling P."/>
            <person name="Kallscheuer N."/>
            <person name="Jogler M."/>
            <person name="Rohde M."/>
            <person name="Petersen J."/>
            <person name="Medema M.H."/>
            <person name="Surup F."/>
            <person name="Jogler C."/>
        </authorList>
    </citation>
    <scope>NUCLEOTIDE SEQUENCE [LARGE SCALE GENOMIC DNA]</scope>
    <source>
        <strain evidence="2 3">Mal15</strain>
    </source>
</reference>
<sequence>MNQINQAIQLTNAIEIQNGSTVSKTLHQDGFLKTVLFAFDAGQELSEHTAAVPAIMHFLDGEANVTVGDQKSDAVAGSYYYMQANVPHGIAAIKPTRMLLHLLKGAKSNA</sequence>
<dbReference type="Gene3D" id="2.60.120.10">
    <property type="entry name" value="Jelly Rolls"/>
    <property type="match status" value="1"/>
</dbReference>
<dbReference type="InterPro" id="IPR011051">
    <property type="entry name" value="RmlC_Cupin_sf"/>
</dbReference>
<evidence type="ECO:0000259" key="1">
    <source>
        <dbReference type="Pfam" id="PF07883"/>
    </source>
</evidence>
<protein>
    <submittedName>
        <fullName evidence="2">Cupin domain protein</fullName>
    </submittedName>
</protein>
<accession>A0A5B9MAR1</accession>
<dbReference type="RefSeq" id="WP_147867409.1">
    <property type="nucleotide sequence ID" value="NZ_CP036264.1"/>
</dbReference>
<evidence type="ECO:0000313" key="3">
    <source>
        <dbReference type="Proteomes" id="UP000321353"/>
    </source>
</evidence>
<dbReference type="SUPFAM" id="SSF51182">
    <property type="entry name" value="RmlC-like cupins"/>
    <property type="match status" value="1"/>
</dbReference>
<dbReference type="Proteomes" id="UP000321353">
    <property type="component" value="Chromosome"/>
</dbReference>
<dbReference type="Pfam" id="PF07883">
    <property type="entry name" value="Cupin_2"/>
    <property type="match status" value="1"/>
</dbReference>
<proteinExistence type="predicted"/>
<dbReference type="AlphaFoldDB" id="A0A5B9MAR1"/>
<feature type="domain" description="Cupin type-2" evidence="1">
    <location>
        <begin position="36"/>
        <end position="99"/>
    </location>
</feature>
<organism evidence="2 3">
    <name type="scientific">Stieleria maiorica</name>
    <dbReference type="NCBI Taxonomy" id="2795974"/>
    <lineage>
        <taxon>Bacteria</taxon>
        <taxon>Pseudomonadati</taxon>
        <taxon>Planctomycetota</taxon>
        <taxon>Planctomycetia</taxon>
        <taxon>Pirellulales</taxon>
        <taxon>Pirellulaceae</taxon>
        <taxon>Stieleria</taxon>
    </lineage>
</organism>
<dbReference type="CDD" id="cd02230">
    <property type="entry name" value="cupin_HP0902-like"/>
    <property type="match status" value="1"/>
</dbReference>
<dbReference type="EMBL" id="CP036264">
    <property type="protein sequence ID" value="QEF97783.1"/>
    <property type="molecule type" value="Genomic_DNA"/>
</dbReference>
<dbReference type="PANTHER" id="PTHR37694">
    <property type="entry name" value="SLR8022 PROTEIN"/>
    <property type="match status" value="1"/>
</dbReference>
<gene>
    <name evidence="2" type="ORF">Mal15_18270</name>
</gene>
<name>A0A5B9MAR1_9BACT</name>
<dbReference type="PANTHER" id="PTHR37694:SF1">
    <property type="entry name" value="SLR8022 PROTEIN"/>
    <property type="match status" value="1"/>
</dbReference>
<dbReference type="InterPro" id="IPR014710">
    <property type="entry name" value="RmlC-like_jellyroll"/>
</dbReference>
<evidence type="ECO:0000313" key="2">
    <source>
        <dbReference type="EMBL" id="QEF97783.1"/>
    </source>
</evidence>
<keyword evidence="3" id="KW-1185">Reference proteome</keyword>